<feature type="transmembrane region" description="Helical" evidence="1">
    <location>
        <begin position="12"/>
        <end position="36"/>
    </location>
</feature>
<dbReference type="CDD" id="cd12797">
    <property type="entry name" value="M23_peptidase"/>
    <property type="match status" value="1"/>
</dbReference>
<feature type="domain" description="Transglycosylase SLT" evidence="4">
    <location>
        <begin position="143"/>
        <end position="175"/>
    </location>
</feature>
<dbReference type="Gene3D" id="1.10.530.10">
    <property type="match status" value="1"/>
</dbReference>
<evidence type="ECO:0000256" key="1">
    <source>
        <dbReference type="SAM" id="Phobius"/>
    </source>
</evidence>
<protein>
    <submittedName>
        <fullName evidence="5">Transglycosylase protein with SLT domain</fullName>
    </submittedName>
</protein>
<dbReference type="EMBL" id="OBMQ01000013">
    <property type="protein sequence ID" value="SOC21532.1"/>
    <property type="molecule type" value="Genomic_DNA"/>
</dbReference>
<dbReference type="Pfam" id="PF01551">
    <property type="entry name" value="Peptidase_M23"/>
    <property type="match status" value="1"/>
</dbReference>
<dbReference type="GO" id="GO:0004222">
    <property type="term" value="F:metalloendopeptidase activity"/>
    <property type="evidence" value="ECO:0007669"/>
    <property type="project" value="TreeGrafter"/>
</dbReference>
<dbReference type="RefSeq" id="WP_097074628.1">
    <property type="nucleotide sequence ID" value="NZ_OBMQ01000013.1"/>
</dbReference>
<dbReference type="CDD" id="cd13399">
    <property type="entry name" value="Slt35-like"/>
    <property type="match status" value="1"/>
</dbReference>
<proteinExistence type="predicted"/>
<name>A0A285THK9_9BACL</name>
<evidence type="ECO:0000313" key="5">
    <source>
        <dbReference type="EMBL" id="SOC21532.1"/>
    </source>
</evidence>
<gene>
    <name evidence="5" type="ORF">SAMN05880501_1138</name>
</gene>
<dbReference type="SUPFAM" id="SSF51261">
    <property type="entry name" value="Duplicated hybrid motif"/>
    <property type="match status" value="1"/>
</dbReference>
<dbReference type="Pfam" id="PF13406">
    <property type="entry name" value="SLT_2"/>
    <property type="match status" value="1"/>
</dbReference>
<dbReference type="AlphaFoldDB" id="A0A285THK9"/>
<feature type="domain" description="Transglycosylase SLT" evidence="2">
    <location>
        <begin position="66"/>
        <end position="113"/>
    </location>
</feature>
<feature type="domain" description="M23ase beta-sheet core" evidence="3">
    <location>
        <begin position="249"/>
        <end position="354"/>
    </location>
</feature>
<evidence type="ECO:0000259" key="3">
    <source>
        <dbReference type="Pfam" id="PF01551"/>
    </source>
</evidence>
<dbReference type="Pfam" id="PF01464">
    <property type="entry name" value="SLT"/>
    <property type="match status" value="1"/>
</dbReference>
<keyword evidence="1" id="KW-0812">Transmembrane</keyword>
<reference evidence="6" key="1">
    <citation type="submission" date="2017-08" db="EMBL/GenBank/DDBJ databases">
        <authorList>
            <person name="Varghese N."/>
            <person name="Submissions S."/>
        </authorList>
    </citation>
    <scope>NUCLEOTIDE SEQUENCE [LARGE SCALE GENOMIC DNA]</scope>
    <source>
        <strain evidence="6">JC22</strain>
    </source>
</reference>
<organism evidence="5 6">
    <name type="scientific">Ureibacillus xyleni</name>
    <dbReference type="NCBI Taxonomy" id="614648"/>
    <lineage>
        <taxon>Bacteria</taxon>
        <taxon>Bacillati</taxon>
        <taxon>Bacillota</taxon>
        <taxon>Bacilli</taxon>
        <taxon>Bacillales</taxon>
        <taxon>Caryophanaceae</taxon>
        <taxon>Ureibacillus</taxon>
    </lineage>
</organism>
<dbReference type="InterPro" id="IPR008258">
    <property type="entry name" value="Transglycosylase_SLT_dom_1"/>
</dbReference>
<accession>A0A285THK9</accession>
<keyword evidence="6" id="KW-1185">Reference proteome</keyword>
<dbReference type="Gene3D" id="2.70.70.10">
    <property type="entry name" value="Glucose Permease (Domain IIA)"/>
    <property type="match status" value="1"/>
</dbReference>
<dbReference type="InterPro" id="IPR011055">
    <property type="entry name" value="Dup_hybrid_motif"/>
</dbReference>
<dbReference type="InterPro" id="IPR016047">
    <property type="entry name" value="M23ase_b-sheet_dom"/>
</dbReference>
<keyword evidence="1" id="KW-1133">Transmembrane helix</keyword>
<dbReference type="OrthoDB" id="9809488at2"/>
<dbReference type="PANTHER" id="PTHR21666">
    <property type="entry name" value="PEPTIDASE-RELATED"/>
    <property type="match status" value="1"/>
</dbReference>
<keyword evidence="1" id="KW-0472">Membrane</keyword>
<dbReference type="InterPro" id="IPR050570">
    <property type="entry name" value="Cell_wall_metabolism_enzyme"/>
</dbReference>
<evidence type="ECO:0000259" key="4">
    <source>
        <dbReference type="Pfam" id="PF13406"/>
    </source>
</evidence>
<evidence type="ECO:0000259" key="2">
    <source>
        <dbReference type="Pfam" id="PF01464"/>
    </source>
</evidence>
<dbReference type="PANTHER" id="PTHR21666:SF270">
    <property type="entry name" value="MUREIN HYDROLASE ACTIVATOR ENVC"/>
    <property type="match status" value="1"/>
</dbReference>
<dbReference type="InterPro" id="IPR031304">
    <property type="entry name" value="SLT_2"/>
</dbReference>
<sequence>MKKVIVFGSLSIAIVPSLLIIAILMTILTIAIIAGGNEENEFENSSFSTNMSLLAENEIPADFIPYYQEAGEKYGINWLILAAVHRQETNFSQNVAVSSAGAIGSLQFMDCTFLGWSYPTCSGLGNGEIPKNILKSPSEIMKYGGYGVDANSDGVADPWNDEDAIHSAANYLSANYKGTTEVDKIQAALFAYNHSDIYVTEVYERFLTYTDGWSSVDGNVATTVLNGKAWPVPFTKNITSSYGQRWGRLHAGIDIAAANISGQPIVALADGVVTRSEYNLILNKDGSEGGWGWYVRINHGNGLETIYAHMNKQGIKVGTQVKLGQVIGYVGNTGGSTGPHLHLETRVNGVALDPMKYIQDLIN</sequence>
<evidence type="ECO:0000313" key="6">
    <source>
        <dbReference type="Proteomes" id="UP000219636"/>
    </source>
</evidence>
<dbReference type="Proteomes" id="UP000219636">
    <property type="component" value="Unassembled WGS sequence"/>
</dbReference>